<evidence type="ECO:0000256" key="3">
    <source>
        <dbReference type="ARBA" id="ARBA00022679"/>
    </source>
</evidence>
<dbReference type="PANTHER" id="PTHR33571:SF14">
    <property type="entry name" value="PROTEIN ADENYLYLTRANSFERASE MJ0435-RELATED"/>
    <property type="match status" value="1"/>
</dbReference>
<evidence type="ECO:0000256" key="5">
    <source>
        <dbReference type="ARBA" id="ARBA00022723"/>
    </source>
</evidence>
<accession>A0A430RWT3</accession>
<dbReference type="SUPFAM" id="SSF81301">
    <property type="entry name" value="Nucleotidyltransferase"/>
    <property type="match status" value="1"/>
</dbReference>
<evidence type="ECO:0000313" key="11">
    <source>
        <dbReference type="EMBL" id="RTH25061.1"/>
    </source>
</evidence>
<name>A0A430RWT3_THESC</name>
<dbReference type="Pfam" id="PF01909">
    <property type="entry name" value="NTP_transf_2"/>
    <property type="match status" value="1"/>
</dbReference>
<evidence type="ECO:0000256" key="8">
    <source>
        <dbReference type="ARBA" id="ARBA00022842"/>
    </source>
</evidence>
<dbReference type="CDD" id="cd05403">
    <property type="entry name" value="NT_KNTase_like"/>
    <property type="match status" value="1"/>
</dbReference>
<keyword evidence="6" id="KW-0547">Nucleotide-binding</keyword>
<comment type="similarity">
    <text evidence="9">Belongs to the MntA antitoxin family.</text>
</comment>
<keyword evidence="4" id="KW-0548">Nucleotidyltransferase</keyword>
<dbReference type="EMBL" id="PELY01000255">
    <property type="protein sequence ID" value="RTH25061.1"/>
    <property type="molecule type" value="Genomic_DNA"/>
</dbReference>
<comment type="caution">
    <text evidence="11">The sequence shown here is derived from an EMBL/GenBank/DDBJ whole genome shotgun (WGS) entry which is preliminary data.</text>
</comment>
<evidence type="ECO:0000256" key="1">
    <source>
        <dbReference type="ARBA" id="ARBA00001946"/>
    </source>
</evidence>
<dbReference type="InterPro" id="IPR002934">
    <property type="entry name" value="Polymerase_NTP_transf_dom"/>
</dbReference>
<evidence type="ECO:0000313" key="12">
    <source>
        <dbReference type="Proteomes" id="UP000287306"/>
    </source>
</evidence>
<evidence type="ECO:0000259" key="10">
    <source>
        <dbReference type="Pfam" id="PF01909"/>
    </source>
</evidence>
<organism evidence="11 12">
    <name type="scientific">Thermus scotoductus</name>
    <dbReference type="NCBI Taxonomy" id="37636"/>
    <lineage>
        <taxon>Bacteria</taxon>
        <taxon>Thermotogati</taxon>
        <taxon>Deinococcota</taxon>
        <taxon>Deinococci</taxon>
        <taxon>Thermales</taxon>
        <taxon>Thermaceae</taxon>
        <taxon>Thermus</taxon>
    </lineage>
</organism>
<keyword evidence="7" id="KW-0067">ATP-binding</keyword>
<sequence>MVPEEVKAMILPYWEESRVRLGVEVLYLFGSSARGKAWEGSDVDLLVRFSRPPGFLDYMGLKVFLEDLLRRSVDVDTERERWTKRFPGPCGSASPKEGVFWLFFVKLGEAQTSPKPLSHRRARLAYGTF</sequence>
<dbReference type="InterPro" id="IPR052038">
    <property type="entry name" value="Type-VII_TA_antitoxin"/>
</dbReference>
<evidence type="ECO:0000256" key="4">
    <source>
        <dbReference type="ARBA" id="ARBA00022695"/>
    </source>
</evidence>
<proteinExistence type="inferred from homology"/>
<dbReference type="GO" id="GO:0046872">
    <property type="term" value="F:metal ion binding"/>
    <property type="evidence" value="ECO:0007669"/>
    <property type="project" value="UniProtKB-KW"/>
</dbReference>
<comment type="cofactor">
    <cofactor evidence="1">
        <name>Mg(2+)</name>
        <dbReference type="ChEBI" id="CHEBI:18420"/>
    </cofactor>
</comment>
<dbReference type="InterPro" id="IPR043519">
    <property type="entry name" value="NT_sf"/>
</dbReference>
<keyword evidence="3" id="KW-0808">Transferase</keyword>
<dbReference type="Gene3D" id="3.30.460.10">
    <property type="entry name" value="Beta Polymerase, domain 2"/>
    <property type="match status" value="1"/>
</dbReference>
<dbReference type="GO" id="GO:0016779">
    <property type="term" value="F:nucleotidyltransferase activity"/>
    <property type="evidence" value="ECO:0007669"/>
    <property type="project" value="UniProtKB-KW"/>
</dbReference>
<dbReference type="PANTHER" id="PTHR33571">
    <property type="entry name" value="SSL8005 PROTEIN"/>
    <property type="match status" value="1"/>
</dbReference>
<feature type="domain" description="Polymerase nucleotidyl transferase" evidence="10">
    <location>
        <begin position="21"/>
        <end position="76"/>
    </location>
</feature>
<gene>
    <name evidence="11" type="ORF">CSW38_08255</name>
</gene>
<evidence type="ECO:0000256" key="2">
    <source>
        <dbReference type="ARBA" id="ARBA00022649"/>
    </source>
</evidence>
<evidence type="ECO:0000256" key="6">
    <source>
        <dbReference type="ARBA" id="ARBA00022741"/>
    </source>
</evidence>
<dbReference type="GO" id="GO:0005524">
    <property type="term" value="F:ATP binding"/>
    <property type="evidence" value="ECO:0007669"/>
    <property type="project" value="UniProtKB-KW"/>
</dbReference>
<dbReference type="AlphaFoldDB" id="A0A430RWT3"/>
<keyword evidence="2" id="KW-1277">Toxin-antitoxin system</keyword>
<protein>
    <recommendedName>
        <fullName evidence="10">Polymerase nucleotidyl transferase domain-containing protein</fullName>
    </recommendedName>
</protein>
<reference evidence="11 12" key="1">
    <citation type="journal article" date="2019" name="Extremophiles">
        <title>Biogeography of thermophiles and predominance of Thermus scotoductus in domestic water heaters.</title>
        <authorList>
            <person name="Wilpiszeski R.L."/>
            <person name="Zhang Z."/>
            <person name="House C.H."/>
        </authorList>
    </citation>
    <scope>NUCLEOTIDE SEQUENCE [LARGE SCALE GENOMIC DNA]</scope>
    <source>
        <strain evidence="11 12">25_S25</strain>
    </source>
</reference>
<keyword evidence="8" id="KW-0460">Magnesium</keyword>
<keyword evidence="5" id="KW-0479">Metal-binding</keyword>
<dbReference type="Proteomes" id="UP000287306">
    <property type="component" value="Unassembled WGS sequence"/>
</dbReference>
<evidence type="ECO:0000256" key="7">
    <source>
        <dbReference type="ARBA" id="ARBA00022840"/>
    </source>
</evidence>
<evidence type="ECO:0000256" key="9">
    <source>
        <dbReference type="ARBA" id="ARBA00038276"/>
    </source>
</evidence>